<feature type="transmembrane region" description="Helical" evidence="1">
    <location>
        <begin position="242"/>
        <end position="263"/>
    </location>
</feature>
<organism evidence="3 4">
    <name type="scientific">Myroides marinus</name>
    <dbReference type="NCBI Taxonomy" id="703342"/>
    <lineage>
        <taxon>Bacteria</taxon>
        <taxon>Pseudomonadati</taxon>
        <taxon>Bacteroidota</taxon>
        <taxon>Flavobacteriia</taxon>
        <taxon>Flavobacteriales</taxon>
        <taxon>Flavobacteriaceae</taxon>
        <taxon>Myroides</taxon>
    </lineage>
</organism>
<feature type="transmembrane region" description="Helical" evidence="1">
    <location>
        <begin position="215"/>
        <end position="236"/>
    </location>
</feature>
<proteinExistence type="predicted"/>
<keyword evidence="1" id="KW-0472">Membrane</keyword>
<dbReference type="PROSITE" id="PS50056">
    <property type="entry name" value="TYR_PHOSPHATASE_2"/>
    <property type="match status" value="1"/>
</dbReference>
<feature type="domain" description="Tyrosine specific protein phosphatases" evidence="2">
    <location>
        <begin position="365"/>
        <end position="429"/>
    </location>
</feature>
<dbReference type="InterPro" id="IPR000340">
    <property type="entry name" value="Dual-sp_phosphatase_cat-dom"/>
</dbReference>
<dbReference type="EMBL" id="FNYS01000008">
    <property type="protein sequence ID" value="SEI98647.1"/>
    <property type="molecule type" value="Genomic_DNA"/>
</dbReference>
<dbReference type="Pfam" id="PF01569">
    <property type="entry name" value="PAP2"/>
    <property type="match status" value="1"/>
</dbReference>
<dbReference type="SUPFAM" id="SSF52799">
    <property type="entry name" value="(Phosphotyrosine protein) phosphatases II"/>
    <property type="match status" value="1"/>
</dbReference>
<keyword evidence="1" id="KW-0812">Transmembrane</keyword>
<dbReference type="GeneID" id="82257260"/>
<dbReference type="InterPro" id="IPR029021">
    <property type="entry name" value="Prot-tyrosine_phosphatase-like"/>
</dbReference>
<dbReference type="AlphaFoldDB" id="A0A1H6VA45"/>
<dbReference type="Proteomes" id="UP000183077">
    <property type="component" value="Unassembled WGS sequence"/>
</dbReference>
<protein>
    <submittedName>
        <fullName evidence="3">PAP2 superfamily protein</fullName>
    </submittedName>
</protein>
<gene>
    <name evidence="3" type="ORF">SAMN04488018_108130</name>
</gene>
<feature type="transmembrane region" description="Helical" evidence="1">
    <location>
        <begin position="270"/>
        <end position="288"/>
    </location>
</feature>
<dbReference type="RefSeq" id="WP_074746128.1">
    <property type="nucleotide sequence ID" value="NZ_FNYS01000008.1"/>
</dbReference>
<reference evidence="3 4" key="1">
    <citation type="submission" date="2016-10" db="EMBL/GenBank/DDBJ databases">
        <authorList>
            <person name="de Groot N.N."/>
        </authorList>
    </citation>
    <scope>NUCLEOTIDE SEQUENCE [LARGE SCALE GENOMIC DNA]</scope>
    <source>
        <strain evidence="3 4">DSM 23048</strain>
    </source>
</reference>
<sequence length="429" mass="49883">MAKTELIPTFKQRTKAMLLCYVVFIILYMSAQYYSVYRGLDWSIVLTLDTYIPFIEWMIIPYATSGLFFLLAFYWTDTRYQLRLLTKRMLIVSGIAFIGFITFPIAYAVDKPQHTITLFNPLFDFITTWDTHYNQAPSLHVAYSIVFMTVVEQTKRFTKATKAFLQLWLALVALSTLFVYQHHLIDVITAIVVCLLVFYFVPNKEKALYLNIKKGLIYFILATILLFILCDTTNIYSNISLIWISINLVYIGIAYIQNNIYFIKDRQGNIAWWKYILLAPYILTYQILRQSNKVFYPVTVAELLPQVYIGPLISSIKAKEVFQNKEVITYDLSAEMKENNYLAKHTTYHFFPLLDIGQANTEYLDSIVKHINTAYQTKEDNTIIYIHCAMGLSRSMAISALFYSQSEGCTKKEAQEHIQSINQNAIFKL</sequence>
<evidence type="ECO:0000256" key="1">
    <source>
        <dbReference type="SAM" id="Phobius"/>
    </source>
</evidence>
<evidence type="ECO:0000313" key="3">
    <source>
        <dbReference type="EMBL" id="SEI98647.1"/>
    </source>
</evidence>
<feature type="transmembrane region" description="Helical" evidence="1">
    <location>
        <begin position="54"/>
        <end position="76"/>
    </location>
</feature>
<dbReference type="InterPro" id="IPR000387">
    <property type="entry name" value="Tyr_Pase_dom"/>
</dbReference>
<dbReference type="Pfam" id="PF00782">
    <property type="entry name" value="DSPc"/>
    <property type="match status" value="1"/>
</dbReference>
<dbReference type="PANTHER" id="PTHR47216:SF4">
    <property type="entry name" value="OS01G0859400 PROTEIN"/>
    <property type="match status" value="1"/>
</dbReference>
<keyword evidence="1" id="KW-1133">Transmembrane helix</keyword>
<dbReference type="PANTHER" id="PTHR47216">
    <property type="match status" value="1"/>
</dbReference>
<evidence type="ECO:0000259" key="2">
    <source>
        <dbReference type="PROSITE" id="PS50056"/>
    </source>
</evidence>
<evidence type="ECO:0000313" key="4">
    <source>
        <dbReference type="Proteomes" id="UP000183077"/>
    </source>
</evidence>
<dbReference type="InterPro" id="IPR000326">
    <property type="entry name" value="PAP2/HPO"/>
</dbReference>
<feature type="transmembrane region" description="Helical" evidence="1">
    <location>
        <begin position="163"/>
        <end position="181"/>
    </location>
</feature>
<feature type="transmembrane region" description="Helical" evidence="1">
    <location>
        <begin position="88"/>
        <end position="109"/>
    </location>
</feature>
<dbReference type="Gene3D" id="3.90.190.10">
    <property type="entry name" value="Protein tyrosine phosphatase superfamily"/>
    <property type="match status" value="1"/>
</dbReference>
<feature type="transmembrane region" description="Helical" evidence="1">
    <location>
        <begin position="187"/>
        <end position="203"/>
    </location>
</feature>
<feature type="transmembrane region" description="Helical" evidence="1">
    <location>
        <begin position="16"/>
        <end position="34"/>
    </location>
</feature>
<accession>A0A1H6VA45</accession>
<name>A0A1H6VA45_9FLAO</name>
<feature type="transmembrane region" description="Helical" evidence="1">
    <location>
        <begin position="132"/>
        <end position="151"/>
    </location>
</feature>